<evidence type="ECO:0000256" key="7">
    <source>
        <dbReference type="SAM" id="MobiDB-lite"/>
    </source>
</evidence>
<evidence type="ECO:0000256" key="1">
    <source>
        <dbReference type="ARBA" id="ARBA00001938"/>
    </source>
</evidence>
<dbReference type="Proteomes" id="UP001500618">
    <property type="component" value="Unassembled WGS sequence"/>
</dbReference>
<evidence type="ECO:0000256" key="5">
    <source>
        <dbReference type="ARBA" id="ARBA00023315"/>
    </source>
</evidence>
<dbReference type="SUPFAM" id="SSF52777">
    <property type="entry name" value="CoA-dependent acyltransferases"/>
    <property type="match status" value="1"/>
</dbReference>
<evidence type="ECO:0000256" key="3">
    <source>
        <dbReference type="ARBA" id="ARBA00022679"/>
    </source>
</evidence>
<dbReference type="InterPro" id="IPR014276">
    <property type="entry name" value="2-oxoglutarate_DH_E2"/>
</dbReference>
<evidence type="ECO:0000313" key="10">
    <source>
        <dbReference type="EMBL" id="GAA1704278.1"/>
    </source>
</evidence>
<dbReference type="Gene3D" id="2.40.50.100">
    <property type="match status" value="2"/>
</dbReference>
<dbReference type="PROSITE" id="PS00189">
    <property type="entry name" value="LIPOYL"/>
    <property type="match status" value="2"/>
</dbReference>
<dbReference type="Pfam" id="PF00198">
    <property type="entry name" value="2-oxoacid_dh"/>
    <property type="match status" value="1"/>
</dbReference>
<keyword evidence="5 6" id="KW-0012">Acyltransferase</keyword>
<feature type="compositionally biased region" description="Low complexity" evidence="7">
    <location>
        <begin position="213"/>
        <end position="236"/>
    </location>
</feature>
<feature type="domain" description="Lipoyl-binding" evidence="8">
    <location>
        <begin position="2"/>
        <end position="77"/>
    </location>
</feature>
<proteinExistence type="inferred from homology"/>
<dbReference type="PROSITE" id="PS50968">
    <property type="entry name" value="BIOTINYL_LIPOYL"/>
    <property type="match status" value="2"/>
</dbReference>
<name>A0ABN2IGD9_9ACTN</name>
<evidence type="ECO:0000259" key="8">
    <source>
        <dbReference type="PROSITE" id="PS50968"/>
    </source>
</evidence>
<evidence type="ECO:0000256" key="4">
    <source>
        <dbReference type="ARBA" id="ARBA00022823"/>
    </source>
</evidence>
<dbReference type="InterPro" id="IPR011053">
    <property type="entry name" value="Single_hybrid_motif"/>
</dbReference>
<dbReference type="SUPFAM" id="SSF47005">
    <property type="entry name" value="Peripheral subunit-binding domain of 2-oxo acid dehydrogenase complex"/>
    <property type="match status" value="1"/>
</dbReference>
<dbReference type="InterPro" id="IPR036625">
    <property type="entry name" value="E3-bd_dom_sf"/>
</dbReference>
<dbReference type="InterPro" id="IPR023213">
    <property type="entry name" value="CAT-like_dom_sf"/>
</dbReference>
<feature type="domain" description="Lipoyl-binding" evidence="8">
    <location>
        <begin position="134"/>
        <end position="209"/>
    </location>
</feature>
<dbReference type="PANTHER" id="PTHR43178">
    <property type="entry name" value="DIHYDROLIPOAMIDE ACETYLTRANSFERASE COMPONENT OF PYRUVATE DEHYDROGENASE COMPLEX"/>
    <property type="match status" value="1"/>
</dbReference>
<dbReference type="CDD" id="cd06849">
    <property type="entry name" value="lipoyl_domain"/>
    <property type="match status" value="2"/>
</dbReference>
<comment type="caution">
    <text evidence="10">The sequence shown here is derived from an EMBL/GenBank/DDBJ whole genome shotgun (WGS) entry which is preliminary data.</text>
</comment>
<dbReference type="InterPro" id="IPR000089">
    <property type="entry name" value="Biotin_lipoyl"/>
</dbReference>
<dbReference type="InterPro" id="IPR001078">
    <property type="entry name" value="2-oxoacid_DH_actylTfrase"/>
</dbReference>
<feature type="compositionally biased region" description="Pro residues" evidence="7">
    <location>
        <begin position="237"/>
        <end position="247"/>
    </location>
</feature>
<reference evidence="10 11" key="1">
    <citation type="journal article" date="2019" name="Int. J. Syst. Evol. Microbiol.">
        <title>The Global Catalogue of Microorganisms (GCM) 10K type strain sequencing project: providing services to taxonomists for standard genome sequencing and annotation.</title>
        <authorList>
            <consortium name="The Broad Institute Genomics Platform"/>
            <consortium name="The Broad Institute Genome Sequencing Center for Infectious Disease"/>
            <person name="Wu L."/>
            <person name="Ma J."/>
        </authorList>
    </citation>
    <scope>NUCLEOTIDE SEQUENCE [LARGE SCALE GENOMIC DNA]</scope>
    <source>
        <strain evidence="10 11">JCM 14718</strain>
    </source>
</reference>
<dbReference type="InterPro" id="IPR050743">
    <property type="entry name" value="2-oxoacid_DH_E2_comp"/>
</dbReference>
<keyword evidence="3 6" id="KW-0808">Transferase</keyword>
<comment type="similarity">
    <text evidence="2 6">Belongs to the 2-oxoacid dehydrogenase family.</text>
</comment>
<dbReference type="NCBIfam" id="TIGR02927">
    <property type="entry name" value="SucB_Actino"/>
    <property type="match status" value="1"/>
</dbReference>
<feature type="region of interest" description="Disordered" evidence="7">
    <location>
        <begin position="209"/>
        <end position="264"/>
    </location>
</feature>
<dbReference type="PROSITE" id="PS51826">
    <property type="entry name" value="PSBD"/>
    <property type="match status" value="1"/>
</dbReference>
<gene>
    <name evidence="10" type="primary">sucB</name>
    <name evidence="10" type="ORF">GCM10009765_61870</name>
</gene>
<dbReference type="EC" id="2.3.1.-" evidence="6"/>
<dbReference type="InterPro" id="IPR003016">
    <property type="entry name" value="2-oxoA_DH_lipoyl-BS"/>
</dbReference>
<sequence length="586" mass="59858">MPVSVKLPALGESVTEGTVTRWLKQEGDQVEADEPLLEVSTDKVDTEIPSPVSGTLSKIVVAEDETVEVGAELAIINDGGNAGEDDAGTSEAAPAEQPAAEPEPEPEPAAPAAEAEPEPVQAQEKPASGGSEGGTPITLPALGESVTEGTVTRWLKQVGDSVDVDEPLLEVSTDKVDTEIPSPVAGTLLEISVAEDETAPVGAQLAVIGTSGGSSAPAAAAPTPAREAPKQEAPQQEAPPAPAPAAAPAPVAQAPTAAPAAQTSNGEAAGAYVTPLVRKLAAEHNVSLASLTGTGVGGRIRKQDILDAAEKAKAAAAKPAPAAVAAPAAPSAPAAKPGAVSEAAAALRGKTVPMTRIRKVIAKRMVESLQVSAQLTTVVEVDVTTIAKLRNQAKADFAAREGVKLSFLPFFALATVEALRQHPQVNATINDNETVTYHDAEHLGIAVDSPRGLLVPVVHNAGDLNLGGLARKIADLAERVRTNKASPDELGGGSFTLTNTGSRGALFDTPILNQPQVGMLGTGAVVKRAVVIDDPAHGEIIVPRSMVYLALTYDHRLVDGADAARFLVTIKDRLEAGQFHSEVGLG</sequence>
<organism evidence="10 11">
    <name type="scientific">Fodinicola feengrottensis</name>
    <dbReference type="NCBI Taxonomy" id="435914"/>
    <lineage>
        <taxon>Bacteria</taxon>
        <taxon>Bacillati</taxon>
        <taxon>Actinomycetota</taxon>
        <taxon>Actinomycetes</taxon>
        <taxon>Mycobacteriales</taxon>
        <taxon>Fodinicola</taxon>
    </lineage>
</organism>
<keyword evidence="4 6" id="KW-0450">Lipoyl</keyword>
<dbReference type="Gene3D" id="3.30.559.10">
    <property type="entry name" value="Chloramphenicol acetyltransferase-like domain"/>
    <property type="match status" value="1"/>
</dbReference>
<feature type="compositionally biased region" description="Low complexity" evidence="7">
    <location>
        <begin position="110"/>
        <end position="127"/>
    </location>
</feature>
<evidence type="ECO:0000259" key="9">
    <source>
        <dbReference type="PROSITE" id="PS51826"/>
    </source>
</evidence>
<dbReference type="Pfam" id="PF02817">
    <property type="entry name" value="E3_binding"/>
    <property type="match status" value="1"/>
</dbReference>
<evidence type="ECO:0000256" key="6">
    <source>
        <dbReference type="RuleBase" id="RU003423"/>
    </source>
</evidence>
<dbReference type="Gene3D" id="4.10.320.10">
    <property type="entry name" value="E3-binding domain"/>
    <property type="match status" value="1"/>
</dbReference>
<dbReference type="PANTHER" id="PTHR43178:SF5">
    <property type="entry name" value="LIPOAMIDE ACYLTRANSFERASE COMPONENT OF BRANCHED-CHAIN ALPHA-KETO ACID DEHYDROGENASE COMPLEX, MITOCHONDRIAL"/>
    <property type="match status" value="1"/>
</dbReference>
<dbReference type="InterPro" id="IPR004167">
    <property type="entry name" value="PSBD"/>
</dbReference>
<dbReference type="RefSeq" id="WP_344313786.1">
    <property type="nucleotide sequence ID" value="NZ_BAAANY010000029.1"/>
</dbReference>
<evidence type="ECO:0000256" key="2">
    <source>
        <dbReference type="ARBA" id="ARBA00007317"/>
    </source>
</evidence>
<protein>
    <recommendedName>
        <fullName evidence="6">Dihydrolipoamide acetyltransferase component of pyruvate dehydrogenase complex</fullName>
        <ecNumber evidence="6">2.3.1.-</ecNumber>
    </recommendedName>
</protein>
<feature type="compositionally biased region" description="Low complexity" evidence="7">
    <location>
        <begin position="248"/>
        <end position="262"/>
    </location>
</feature>
<feature type="region of interest" description="Disordered" evidence="7">
    <location>
        <begin position="73"/>
        <end position="145"/>
    </location>
</feature>
<feature type="compositionally biased region" description="Low complexity" evidence="7">
    <location>
        <begin position="91"/>
        <end position="100"/>
    </location>
</feature>
<dbReference type="SUPFAM" id="SSF51230">
    <property type="entry name" value="Single hybrid motif"/>
    <property type="match status" value="2"/>
</dbReference>
<feature type="domain" description="Peripheral subunit-binding (PSBD)" evidence="9">
    <location>
        <begin position="272"/>
        <end position="309"/>
    </location>
</feature>
<dbReference type="EMBL" id="BAAANY010000029">
    <property type="protein sequence ID" value="GAA1704278.1"/>
    <property type="molecule type" value="Genomic_DNA"/>
</dbReference>
<dbReference type="Pfam" id="PF00364">
    <property type="entry name" value="Biotin_lipoyl"/>
    <property type="match status" value="2"/>
</dbReference>
<comment type="cofactor">
    <cofactor evidence="1 6">
        <name>(R)-lipoate</name>
        <dbReference type="ChEBI" id="CHEBI:83088"/>
    </cofactor>
</comment>
<evidence type="ECO:0000313" key="11">
    <source>
        <dbReference type="Proteomes" id="UP001500618"/>
    </source>
</evidence>
<accession>A0ABN2IGD9</accession>
<keyword evidence="11" id="KW-1185">Reference proteome</keyword>